<dbReference type="EMBL" id="JAULSV010000001">
    <property type="protein sequence ID" value="KAK0657340.1"/>
    <property type="molecule type" value="Genomic_DNA"/>
</dbReference>
<proteinExistence type="predicted"/>
<evidence type="ECO:0000256" key="1">
    <source>
        <dbReference type="SAM" id="Phobius"/>
    </source>
</evidence>
<keyword evidence="1" id="KW-0472">Membrane</keyword>
<keyword evidence="2" id="KW-0732">Signal</keyword>
<evidence type="ECO:0000313" key="4">
    <source>
        <dbReference type="Proteomes" id="UP001174936"/>
    </source>
</evidence>
<keyword evidence="1" id="KW-1133">Transmembrane helix</keyword>
<evidence type="ECO:0000256" key="2">
    <source>
        <dbReference type="SAM" id="SignalP"/>
    </source>
</evidence>
<organism evidence="3 4">
    <name type="scientific">Cercophora newfieldiana</name>
    <dbReference type="NCBI Taxonomy" id="92897"/>
    <lineage>
        <taxon>Eukaryota</taxon>
        <taxon>Fungi</taxon>
        <taxon>Dikarya</taxon>
        <taxon>Ascomycota</taxon>
        <taxon>Pezizomycotina</taxon>
        <taxon>Sordariomycetes</taxon>
        <taxon>Sordariomycetidae</taxon>
        <taxon>Sordariales</taxon>
        <taxon>Lasiosphaeriaceae</taxon>
        <taxon>Cercophora</taxon>
    </lineage>
</organism>
<sequence length="109" mass="11700">MLALTRAEGVLLRLPALFVIPAGAAAVAKLVEEGVLAGVEAIETALGVGIAVNRRDTVVWLPSSTTPSQCDRLRRMLSIRPDWRPVDCFLVTFFLAGAFLRGAAAVRLR</sequence>
<protein>
    <submittedName>
        <fullName evidence="3">Uncharacterized protein</fullName>
    </submittedName>
</protein>
<accession>A0AA39YSI6</accession>
<keyword evidence="1" id="KW-0812">Transmembrane</keyword>
<feature type="chain" id="PRO_5041324172" evidence="2">
    <location>
        <begin position="27"/>
        <end position="109"/>
    </location>
</feature>
<gene>
    <name evidence="3" type="ORF">B0T16DRAFT_401497</name>
</gene>
<evidence type="ECO:0000313" key="3">
    <source>
        <dbReference type="EMBL" id="KAK0657340.1"/>
    </source>
</evidence>
<feature type="transmembrane region" description="Helical" evidence="1">
    <location>
        <begin position="83"/>
        <end position="104"/>
    </location>
</feature>
<feature type="signal peptide" evidence="2">
    <location>
        <begin position="1"/>
        <end position="26"/>
    </location>
</feature>
<name>A0AA39YSI6_9PEZI</name>
<reference evidence="3" key="1">
    <citation type="submission" date="2023-06" db="EMBL/GenBank/DDBJ databases">
        <title>Genome-scale phylogeny and comparative genomics of the fungal order Sordariales.</title>
        <authorList>
            <consortium name="Lawrence Berkeley National Laboratory"/>
            <person name="Hensen N."/>
            <person name="Bonometti L."/>
            <person name="Westerberg I."/>
            <person name="Brannstrom I.O."/>
            <person name="Guillou S."/>
            <person name="Cros-Aarteil S."/>
            <person name="Calhoun S."/>
            <person name="Haridas S."/>
            <person name="Kuo A."/>
            <person name="Mondo S."/>
            <person name="Pangilinan J."/>
            <person name="Riley R."/>
            <person name="Labutti K."/>
            <person name="Andreopoulos B."/>
            <person name="Lipzen A."/>
            <person name="Chen C."/>
            <person name="Yanf M."/>
            <person name="Daum C."/>
            <person name="Ng V."/>
            <person name="Clum A."/>
            <person name="Steindorff A."/>
            <person name="Ohm R."/>
            <person name="Martin F."/>
            <person name="Silar P."/>
            <person name="Natvig D."/>
            <person name="Lalanne C."/>
            <person name="Gautier V."/>
            <person name="Ament-Velasquez S.L."/>
            <person name="Kruys A."/>
            <person name="Hutchinson M.I."/>
            <person name="Powell A.J."/>
            <person name="Barry K."/>
            <person name="Miller A.N."/>
            <person name="Grigoriev I.V."/>
            <person name="Debuchy R."/>
            <person name="Gladieux P."/>
            <person name="Thoren M.H."/>
            <person name="Johannesson H."/>
        </authorList>
    </citation>
    <scope>NUCLEOTIDE SEQUENCE</scope>
    <source>
        <strain evidence="3">SMH2532-1</strain>
    </source>
</reference>
<dbReference type="AlphaFoldDB" id="A0AA39YSI6"/>
<keyword evidence="4" id="KW-1185">Reference proteome</keyword>
<comment type="caution">
    <text evidence="3">The sequence shown here is derived from an EMBL/GenBank/DDBJ whole genome shotgun (WGS) entry which is preliminary data.</text>
</comment>
<dbReference type="Proteomes" id="UP001174936">
    <property type="component" value="Unassembled WGS sequence"/>
</dbReference>